<proteinExistence type="predicted"/>
<keyword evidence="3" id="KW-1185">Reference proteome</keyword>
<evidence type="ECO:0000313" key="3">
    <source>
        <dbReference type="Proteomes" id="UP000601435"/>
    </source>
</evidence>
<reference evidence="2" key="1">
    <citation type="submission" date="2021-02" db="EMBL/GenBank/DDBJ databases">
        <authorList>
            <person name="Dougan E. K."/>
            <person name="Rhodes N."/>
            <person name="Thang M."/>
            <person name="Chan C."/>
        </authorList>
    </citation>
    <scope>NUCLEOTIDE SEQUENCE</scope>
</reference>
<dbReference type="EMBL" id="CAJNJA010035868">
    <property type="protein sequence ID" value="CAE7712659.1"/>
    <property type="molecule type" value="Genomic_DNA"/>
</dbReference>
<comment type="caution">
    <text evidence="2">The sequence shown here is derived from an EMBL/GenBank/DDBJ whole genome shotgun (WGS) entry which is preliminary data.</text>
</comment>
<dbReference type="AlphaFoldDB" id="A0A812X388"/>
<dbReference type="Proteomes" id="UP000601435">
    <property type="component" value="Unassembled WGS sequence"/>
</dbReference>
<evidence type="ECO:0000256" key="1">
    <source>
        <dbReference type="SAM" id="SignalP"/>
    </source>
</evidence>
<gene>
    <name evidence="2" type="ORF">SNEC2469_LOCUS20554</name>
</gene>
<feature type="signal peptide" evidence="1">
    <location>
        <begin position="1"/>
        <end position="16"/>
    </location>
</feature>
<feature type="chain" id="PRO_5032531050" evidence="1">
    <location>
        <begin position="17"/>
        <end position="130"/>
    </location>
</feature>
<accession>A0A812X388</accession>
<organism evidence="2 3">
    <name type="scientific">Symbiodinium necroappetens</name>
    <dbReference type="NCBI Taxonomy" id="1628268"/>
    <lineage>
        <taxon>Eukaryota</taxon>
        <taxon>Sar</taxon>
        <taxon>Alveolata</taxon>
        <taxon>Dinophyceae</taxon>
        <taxon>Suessiales</taxon>
        <taxon>Symbiodiniaceae</taxon>
        <taxon>Symbiodinium</taxon>
    </lineage>
</organism>
<sequence length="130" mass="14300">MLVTLAFAVCFTVSAATSQEGACEFVEISRSAGLLQSGTVRDSDHAQPKKRFSELSLADQKEVEKLMHATEDDTNFEECCQKISKWWCTCTRANEIPADCDPAYAESIAECKTKYSSSEECKAPPGYPIS</sequence>
<evidence type="ECO:0000313" key="2">
    <source>
        <dbReference type="EMBL" id="CAE7712659.1"/>
    </source>
</evidence>
<dbReference type="OrthoDB" id="407599at2759"/>
<name>A0A812X388_9DINO</name>
<keyword evidence="1" id="KW-0732">Signal</keyword>
<protein>
    <submittedName>
        <fullName evidence="2">Uncharacterized protein</fullName>
    </submittedName>
</protein>